<evidence type="ECO:0000313" key="1">
    <source>
        <dbReference type="EMBL" id="CAG8634296.1"/>
    </source>
</evidence>
<dbReference type="EMBL" id="CAJVQB010004384">
    <property type="protein sequence ID" value="CAG8634296.1"/>
    <property type="molecule type" value="Genomic_DNA"/>
</dbReference>
<name>A0ABN7UPT6_GIGMA</name>
<reference evidence="1 2" key="1">
    <citation type="submission" date="2021-06" db="EMBL/GenBank/DDBJ databases">
        <authorList>
            <person name="Kallberg Y."/>
            <person name="Tangrot J."/>
            <person name="Rosling A."/>
        </authorList>
    </citation>
    <scope>NUCLEOTIDE SEQUENCE [LARGE SCALE GENOMIC DNA]</scope>
    <source>
        <strain evidence="1 2">120-4 pot B 10/14</strain>
    </source>
</reference>
<dbReference type="Proteomes" id="UP000789901">
    <property type="component" value="Unassembled WGS sequence"/>
</dbReference>
<protein>
    <submittedName>
        <fullName evidence="1">21124_t:CDS:1</fullName>
    </submittedName>
</protein>
<proteinExistence type="predicted"/>
<keyword evidence="2" id="KW-1185">Reference proteome</keyword>
<sequence length="291" mass="33939">PNKLFDFGQLDIKQSDIEQSDIEQSDIEYNSLVVFEEHALKKKWNCEINSKMILEKLANHPDVLEVLGPLYVQYKHCKKLIKLKRNYNKTQIESHVSNSKCVKNKGFQDLKKFFLASNPQDKLLHKRYLCSGLCEEKHLKYIERVGRFITFGGAPPINKVAKELFSLRFPNKAKFSYSKLTTDQSRRLNDELSARSKWKIDQECLCVCKLWTSISYTNETNTIPFWVKLAKKGLNRAFKSKSTFQGLCELMIQIAHCKEHKKGVQNLKYSEDFTHFMAILSSISPKAYDFY</sequence>
<gene>
    <name evidence="1" type="ORF">GMARGA_LOCUS8503</name>
</gene>
<feature type="non-terminal residue" evidence="1">
    <location>
        <position position="1"/>
    </location>
</feature>
<organism evidence="1 2">
    <name type="scientific">Gigaspora margarita</name>
    <dbReference type="NCBI Taxonomy" id="4874"/>
    <lineage>
        <taxon>Eukaryota</taxon>
        <taxon>Fungi</taxon>
        <taxon>Fungi incertae sedis</taxon>
        <taxon>Mucoromycota</taxon>
        <taxon>Glomeromycotina</taxon>
        <taxon>Glomeromycetes</taxon>
        <taxon>Diversisporales</taxon>
        <taxon>Gigasporaceae</taxon>
        <taxon>Gigaspora</taxon>
    </lineage>
</organism>
<accession>A0ABN7UPT6</accession>
<comment type="caution">
    <text evidence="1">The sequence shown here is derived from an EMBL/GenBank/DDBJ whole genome shotgun (WGS) entry which is preliminary data.</text>
</comment>
<evidence type="ECO:0000313" key="2">
    <source>
        <dbReference type="Proteomes" id="UP000789901"/>
    </source>
</evidence>